<feature type="transmembrane region" description="Helical" evidence="1">
    <location>
        <begin position="7"/>
        <end position="23"/>
    </location>
</feature>
<keyword evidence="1" id="KW-0472">Membrane</keyword>
<dbReference type="InterPro" id="IPR002881">
    <property type="entry name" value="DUF58"/>
</dbReference>
<evidence type="ECO:0000313" key="3">
    <source>
        <dbReference type="EMBL" id="HGM07399.1"/>
    </source>
</evidence>
<feature type="domain" description="DUF58" evidence="2">
    <location>
        <begin position="200"/>
        <end position="243"/>
    </location>
</feature>
<proteinExistence type="predicted"/>
<comment type="caution">
    <text evidence="3">The sequence shown here is derived from an EMBL/GenBank/DDBJ whole genome shotgun (WGS) entry which is preliminary data.</text>
</comment>
<dbReference type="PANTHER" id="PTHR34351">
    <property type="entry name" value="SLR1927 PROTEIN-RELATED"/>
    <property type="match status" value="1"/>
</dbReference>
<accession>A0A7C4D3B8</accession>
<keyword evidence="1" id="KW-1133">Transmembrane helix</keyword>
<name>A0A7C4D3B8_9CREN</name>
<keyword evidence="1" id="KW-0812">Transmembrane</keyword>
<reference evidence="3" key="1">
    <citation type="journal article" date="2020" name="mSystems">
        <title>Genome- and Community-Level Interaction Insights into Carbon Utilization and Element Cycling Functions of Hydrothermarchaeota in Hydrothermal Sediment.</title>
        <authorList>
            <person name="Zhou Z."/>
            <person name="Liu Y."/>
            <person name="Xu W."/>
            <person name="Pan J."/>
            <person name="Luo Z.H."/>
            <person name="Li M."/>
        </authorList>
    </citation>
    <scope>NUCLEOTIDE SEQUENCE [LARGE SCALE GENOMIC DNA]</scope>
    <source>
        <strain evidence="3">SpSt-658</strain>
    </source>
</reference>
<organism evidence="3">
    <name type="scientific">Ignisphaera aggregans</name>
    <dbReference type="NCBI Taxonomy" id="334771"/>
    <lineage>
        <taxon>Archaea</taxon>
        <taxon>Thermoproteota</taxon>
        <taxon>Thermoprotei</taxon>
        <taxon>Desulfurococcales</taxon>
        <taxon>Desulfurococcaceae</taxon>
        <taxon>Ignisphaera</taxon>
    </lineage>
</organism>
<gene>
    <name evidence="3" type="ORF">ENU31_03195</name>
</gene>
<feature type="transmembrane region" description="Helical" evidence="1">
    <location>
        <begin position="29"/>
        <end position="47"/>
    </location>
</feature>
<dbReference type="Pfam" id="PF01882">
    <property type="entry name" value="DUF58"/>
    <property type="match status" value="1"/>
</dbReference>
<dbReference type="EMBL" id="DTCA01000102">
    <property type="protein sequence ID" value="HGM07399.1"/>
    <property type="molecule type" value="Genomic_DNA"/>
</dbReference>
<evidence type="ECO:0000256" key="1">
    <source>
        <dbReference type="SAM" id="Phobius"/>
    </source>
</evidence>
<dbReference type="AlphaFoldDB" id="A0A7C4D3B8"/>
<sequence length="416" mass="46777">MKITLPGIIHIMLSLLLIFYAYINRDPMVFAISLSFVLIIYYEYTSFTEAVKAIDKVCIKRELEKKVSNELEEVVMKIIIENGSDITFPRVILKDIIPQLVSSDPAKPVFSIVIPSKSSLAIEYKVKPLVPGVHDFQVFDVIISDVLGYFYENVSIESRDSLVVLPLYSSTSIDVKSLQRMMGIALKGKAIGGAFELANIRDYVVGDDTRKILWKIYAKTGKLMVREDFGETRAKVLVLIDMKKNLWSIGEPPNTLAQIQLRYARSLIDYLVRNRCTVDVALCSGLVPKVARNFEEKTIESLYNIMSVLPVGGGCESPLSVFIDSVYHLGRVPEFYDIVILVTNPLSLVTESIDSLNSLMETFPGKLVVTIPRYRYDEIVEEELLKNFLKSIATIIERGGIGLVISEEEMSVTHRG</sequence>
<protein>
    <submittedName>
        <fullName evidence="3">DUF58 domain-containing protein</fullName>
    </submittedName>
</protein>
<evidence type="ECO:0000259" key="2">
    <source>
        <dbReference type="Pfam" id="PF01882"/>
    </source>
</evidence>